<feature type="transmembrane region" description="Helical" evidence="1">
    <location>
        <begin position="63"/>
        <end position="80"/>
    </location>
</feature>
<sequence>MPKTNFKVILSKIIVFYSVFYVIMKLIAILFEDAWVLPNLILALPFLLFAVIGGLLMKKEKFYWMYVVIGVLVISAIRYYEASWVVTLHEYFT</sequence>
<accession>A0A495PVL3</accession>
<keyword evidence="1" id="KW-0472">Membrane</keyword>
<dbReference type="EMBL" id="RBLG01000002">
    <property type="protein sequence ID" value="RKS53820.1"/>
    <property type="molecule type" value="Genomic_DNA"/>
</dbReference>
<name>A0A495PVL3_9FLAO</name>
<comment type="caution">
    <text evidence="2">The sequence shown here is derived from an EMBL/GenBank/DDBJ whole genome shotgun (WGS) entry which is preliminary data.</text>
</comment>
<feature type="transmembrane region" description="Helical" evidence="1">
    <location>
        <begin position="37"/>
        <end position="56"/>
    </location>
</feature>
<evidence type="ECO:0000313" key="2">
    <source>
        <dbReference type="EMBL" id="RKS53820.1"/>
    </source>
</evidence>
<feature type="transmembrane region" description="Helical" evidence="1">
    <location>
        <begin position="12"/>
        <end position="31"/>
    </location>
</feature>
<protein>
    <submittedName>
        <fullName evidence="2">Uncharacterized protein</fullName>
    </submittedName>
</protein>
<evidence type="ECO:0000313" key="3">
    <source>
        <dbReference type="Proteomes" id="UP000276282"/>
    </source>
</evidence>
<keyword evidence="1" id="KW-0812">Transmembrane</keyword>
<reference evidence="2 3" key="1">
    <citation type="submission" date="2018-10" db="EMBL/GenBank/DDBJ databases">
        <title>Genomic Encyclopedia of Archaeal and Bacterial Type Strains, Phase II (KMG-II): from individual species to whole genera.</title>
        <authorList>
            <person name="Goeker M."/>
        </authorList>
    </citation>
    <scope>NUCLEOTIDE SEQUENCE [LARGE SCALE GENOMIC DNA]</scope>
    <source>
        <strain evidence="2 3">DSM 19839</strain>
    </source>
</reference>
<proteinExistence type="predicted"/>
<dbReference type="OrthoDB" id="1366637at2"/>
<keyword evidence="3" id="KW-1185">Reference proteome</keyword>
<dbReference type="Proteomes" id="UP000276282">
    <property type="component" value="Unassembled WGS sequence"/>
</dbReference>
<gene>
    <name evidence="2" type="ORF">BC962_2079</name>
</gene>
<dbReference type="RefSeq" id="WP_121345892.1">
    <property type="nucleotide sequence ID" value="NZ_RBLG01000002.1"/>
</dbReference>
<organism evidence="2 3">
    <name type="scientific">Gillisia mitskevichiae</name>
    <dbReference type="NCBI Taxonomy" id="270921"/>
    <lineage>
        <taxon>Bacteria</taxon>
        <taxon>Pseudomonadati</taxon>
        <taxon>Bacteroidota</taxon>
        <taxon>Flavobacteriia</taxon>
        <taxon>Flavobacteriales</taxon>
        <taxon>Flavobacteriaceae</taxon>
        <taxon>Gillisia</taxon>
    </lineage>
</organism>
<evidence type="ECO:0000256" key="1">
    <source>
        <dbReference type="SAM" id="Phobius"/>
    </source>
</evidence>
<dbReference type="AlphaFoldDB" id="A0A495PVL3"/>
<keyword evidence="1" id="KW-1133">Transmembrane helix</keyword>